<evidence type="ECO:0000256" key="12">
    <source>
        <dbReference type="ARBA" id="ARBA00023136"/>
    </source>
</evidence>
<dbReference type="InterPro" id="IPR036873">
    <property type="entry name" value="Rhodanese-like_dom_sf"/>
</dbReference>
<dbReference type="InterPro" id="IPR011583">
    <property type="entry name" value="Chitinase_II/V-like_cat"/>
</dbReference>
<dbReference type="PANTHER" id="PTHR47377">
    <property type="entry name" value="RHODANESE-LIKE DOMAIN-CONTAINING PROTEIN 4, CHLOROPLASTIC"/>
    <property type="match status" value="1"/>
</dbReference>
<dbReference type="SUPFAM" id="SSF51445">
    <property type="entry name" value="(Trans)glycosidases"/>
    <property type="match status" value="1"/>
</dbReference>
<dbReference type="Gene3D" id="3.20.20.80">
    <property type="entry name" value="Glycosidases"/>
    <property type="match status" value="1"/>
</dbReference>
<dbReference type="InterPro" id="IPR044240">
    <property type="entry name" value="STR4-like"/>
</dbReference>
<dbReference type="FunFam" id="3.10.50.10:FF:000002">
    <property type="entry name" value="Chitinase domain-containing protein 1"/>
    <property type="match status" value="1"/>
</dbReference>
<evidence type="ECO:0000256" key="1">
    <source>
        <dbReference type="ARBA" id="ARBA00004229"/>
    </source>
</evidence>
<protein>
    <recommendedName>
        <fullName evidence="14">Chitinase domain-containing protein 1</fullName>
    </recommendedName>
</protein>
<evidence type="ECO:0000256" key="5">
    <source>
        <dbReference type="ARBA" id="ARBA00022525"/>
    </source>
</evidence>
<keyword evidence="13" id="KW-0458">Lysosome</keyword>
<evidence type="ECO:0000256" key="13">
    <source>
        <dbReference type="ARBA" id="ARBA00023228"/>
    </source>
</evidence>
<keyword evidence="10" id="KW-0809">Transit peptide</keyword>
<dbReference type="GO" id="GO:0009535">
    <property type="term" value="C:chloroplast thylakoid membrane"/>
    <property type="evidence" value="ECO:0007669"/>
    <property type="project" value="UniProtKB-ARBA"/>
</dbReference>
<dbReference type="PANTHER" id="PTHR47377:SF1">
    <property type="entry name" value="RHODANESE-LIKE DOMAIN-CONTAINING PROTEIN 4, CHLOROPLASTIC"/>
    <property type="match status" value="1"/>
</dbReference>
<dbReference type="Gene3D" id="3.40.250.10">
    <property type="entry name" value="Rhodanese-like domain"/>
    <property type="match status" value="1"/>
</dbReference>
<dbReference type="InterPro" id="IPR017853">
    <property type="entry name" value="GH"/>
</dbReference>
<keyword evidence="19" id="KW-1185">Reference proteome</keyword>
<keyword evidence="8 16" id="KW-0812">Transmembrane</keyword>
<keyword evidence="7" id="KW-0934">Plastid</keyword>
<evidence type="ECO:0000313" key="19">
    <source>
        <dbReference type="Proteomes" id="UP000008694"/>
    </source>
</evidence>
<evidence type="ECO:0000256" key="9">
    <source>
        <dbReference type="ARBA" id="ARBA00022729"/>
    </source>
</evidence>
<dbReference type="Gene3D" id="3.10.50.10">
    <property type="match status" value="1"/>
</dbReference>
<reference evidence="19" key="1">
    <citation type="journal article" date="2011" name="Nat. Genet.">
        <title>The Arabidopsis lyrata genome sequence and the basis of rapid genome size change.</title>
        <authorList>
            <person name="Hu T.T."/>
            <person name="Pattyn P."/>
            <person name="Bakker E.G."/>
            <person name="Cao J."/>
            <person name="Cheng J.-F."/>
            <person name="Clark R.M."/>
            <person name="Fahlgren N."/>
            <person name="Fawcett J.A."/>
            <person name="Grimwood J."/>
            <person name="Gundlach H."/>
            <person name="Haberer G."/>
            <person name="Hollister J.D."/>
            <person name="Ossowski S."/>
            <person name="Ottilar R.P."/>
            <person name="Salamov A.A."/>
            <person name="Schneeberger K."/>
            <person name="Spannagl M."/>
            <person name="Wang X."/>
            <person name="Yang L."/>
            <person name="Nasrallah M.E."/>
            <person name="Bergelson J."/>
            <person name="Carrington J.C."/>
            <person name="Gaut B.S."/>
            <person name="Schmutz J."/>
            <person name="Mayer K.F.X."/>
            <person name="Van de Peer Y."/>
            <person name="Grigoriev I.V."/>
            <person name="Nordborg M."/>
            <person name="Weigel D."/>
            <person name="Guo Y.-L."/>
        </authorList>
    </citation>
    <scope>NUCLEOTIDE SEQUENCE [LARGE SCALE GENOMIC DNA]</scope>
    <source>
        <strain evidence="19">cv. MN47</strain>
    </source>
</reference>
<dbReference type="Proteomes" id="UP000008694">
    <property type="component" value="Unassembled WGS sequence"/>
</dbReference>
<gene>
    <name evidence="18" type="ORF">ARALYDRAFT_352729</name>
</gene>
<evidence type="ECO:0000256" key="2">
    <source>
        <dbReference type="ARBA" id="ARBA00004370"/>
    </source>
</evidence>
<dbReference type="CDD" id="cd02876">
    <property type="entry name" value="GH18_SI-CLP"/>
    <property type="match status" value="1"/>
</dbReference>
<keyword evidence="6" id="KW-0150">Chloroplast</keyword>
<sequence>MARRRHSSATESLKRRKDGGESLSQVVEPDSDRRLITIFVIFFILIPAVSIVVYKVKFADRVIKTELSIRHKGIVKTDINFQEIITEHSKAAENQQLGTMIIQNSKGYDIAKIFNSKFTHLSPVWYDLKSSSQGSGLVLEGRHNADKGWIQELRSRGNALILPRVVLEAIPGEMLKKKKLREKAINLIVTECKEMEYDGIVLESWSRWAAYGVLHDPDMRKMALQFVKQLGDALHSTSSLRNNQQHMQFMYVVGPPRSEKLQMYDFGPEDLQFLKDSVDGFSLMTYDFSNPQNPGPNAPVKWIDLTLKLLLGSCNSIDSNIARKVLLGINFYGNDFVISGDSGGGGAITGRDYLALLQKHKPTFRWDKESGEHLFMYRDDKNIKHAVFYPTLMSILLRLENARLWGIGISIWEIGQVKCLVSVLCVLDKGHFGKYAEASLEESSILCGHTFDMQFGTNPMSVLSEKRSEPRKPFSLPNLFPPKSPRPISQESFLKRFNGGLALLTSVLSSATAPAKSLTYEEALQQSMTTSSSFDSDGLIEGISNFVTDNPLVISGGVAALAVPFVLSQVLNKKPKSWGVESAKNAYTKLGTDDNAQLLDIRATADFRQVGSPNIKGLGKKAVSIVYNGEDKPGFLKKLSLKFKDPENTTLFILDNSLIQSDLFEWKARFDGNSELVAELVALNGFKSAYAIKDGAEGPRGWLNSGLPWVEPKKTLSLDLSSLTDSISGVFGESSDGVSVALGVAAAAGLSVFAFTEDRKQTLKQVDEFLNTKVAPKELVDELKEIGKALLPQSTSNKALPAPATVAAEAATATTTTVDKPVPEPEAGAATTTTVDKPVPEPEPVVEAAAAVAQYPDLKPPSSPMPSQP</sequence>
<evidence type="ECO:0000256" key="14">
    <source>
        <dbReference type="ARBA" id="ARBA00040976"/>
    </source>
</evidence>
<keyword evidence="11 16" id="KW-1133">Transmembrane helix</keyword>
<feature type="domain" description="GH18" evidence="17">
    <location>
        <begin position="95"/>
        <end position="431"/>
    </location>
</feature>
<dbReference type="SUPFAM" id="SSF52821">
    <property type="entry name" value="Rhodanese/Cell cycle control phosphatase"/>
    <property type="match status" value="1"/>
</dbReference>
<dbReference type="eggNOG" id="KOG2091">
    <property type="taxonomic scope" value="Eukaryota"/>
</dbReference>
<dbReference type="STRING" id="81972.D7M4Z8"/>
<dbReference type="GO" id="GO:0008061">
    <property type="term" value="F:chitin binding"/>
    <property type="evidence" value="ECO:0007669"/>
    <property type="project" value="InterPro"/>
</dbReference>
<dbReference type="InterPro" id="IPR001223">
    <property type="entry name" value="Glyco_hydro18_cat"/>
</dbReference>
<dbReference type="Gramene" id="fgenesh1_pg.C_scaffold_6003322">
    <property type="protein sequence ID" value="fgenesh1_pg.C_scaffold_6003322"/>
    <property type="gene ID" value="fgenesh1_pg.C_scaffold_6003322"/>
</dbReference>
<feature type="region of interest" description="Disordered" evidence="15">
    <location>
        <begin position="1"/>
        <end position="25"/>
    </location>
</feature>
<evidence type="ECO:0000256" key="15">
    <source>
        <dbReference type="SAM" id="MobiDB-lite"/>
    </source>
</evidence>
<evidence type="ECO:0000256" key="4">
    <source>
        <dbReference type="ARBA" id="ARBA00004613"/>
    </source>
</evidence>
<evidence type="ECO:0000313" key="18">
    <source>
        <dbReference type="EMBL" id="EFH51260.1"/>
    </source>
</evidence>
<evidence type="ECO:0000256" key="11">
    <source>
        <dbReference type="ARBA" id="ARBA00022989"/>
    </source>
</evidence>
<evidence type="ECO:0000256" key="10">
    <source>
        <dbReference type="ARBA" id="ARBA00022946"/>
    </source>
</evidence>
<feature type="transmembrane region" description="Helical" evidence="16">
    <location>
        <begin position="35"/>
        <end position="54"/>
    </location>
</feature>
<dbReference type="AlphaFoldDB" id="D7M4Z8"/>
<accession>D7M4Z8</accession>
<proteinExistence type="predicted"/>
<comment type="subcellular location">
    <subcellularLocation>
        <location evidence="3">Lysosome</location>
    </subcellularLocation>
    <subcellularLocation>
        <location evidence="2">Membrane</location>
    </subcellularLocation>
    <subcellularLocation>
        <location evidence="1">Plastid</location>
        <location evidence="1">Chloroplast</location>
    </subcellularLocation>
    <subcellularLocation>
        <location evidence="4">Secreted</location>
    </subcellularLocation>
</comment>
<evidence type="ECO:0000256" key="3">
    <source>
        <dbReference type="ARBA" id="ARBA00004371"/>
    </source>
</evidence>
<keyword evidence="5" id="KW-0964">Secreted</keyword>
<dbReference type="EMBL" id="GL348718">
    <property type="protein sequence ID" value="EFH51260.1"/>
    <property type="molecule type" value="Genomic_DNA"/>
</dbReference>
<organism evidence="19">
    <name type="scientific">Arabidopsis lyrata subsp. lyrata</name>
    <name type="common">Lyre-leaved rock-cress</name>
    <dbReference type="NCBI Taxonomy" id="81972"/>
    <lineage>
        <taxon>Eukaryota</taxon>
        <taxon>Viridiplantae</taxon>
        <taxon>Streptophyta</taxon>
        <taxon>Embryophyta</taxon>
        <taxon>Tracheophyta</taxon>
        <taxon>Spermatophyta</taxon>
        <taxon>Magnoliopsida</taxon>
        <taxon>eudicotyledons</taxon>
        <taxon>Gunneridae</taxon>
        <taxon>Pentapetalae</taxon>
        <taxon>rosids</taxon>
        <taxon>malvids</taxon>
        <taxon>Brassicales</taxon>
        <taxon>Brassicaceae</taxon>
        <taxon>Camelineae</taxon>
        <taxon>Arabidopsis</taxon>
    </lineage>
</organism>
<evidence type="ECO:0000256" key="7">
    <source>
        <dbReference type="ARBA" id="ARBA00022640"/>
    </source>
</evidence>
<dbReference type="FunFam" id="3.40.250.10:FF:000044">
    <property type="entry name" value="Rhodanese-like domain-containing protein 4, chloroplastic"/>
    <property type="match status" value="1"/>
</dbReference>
<name>D7M4Z8_ARALL</name>
<dbReference type="HOGENOM" id="CLU_330208_0_0_1"/>
<dbReference type="PROSITE" id="PS51910">
    <property type="entry name" value="GH18_2"/>
    <property type="match status" value="1"/>
</dbReference>
<dbReference type="Pfam" id="PF00704">
    <property type="entry name" value="Glyco_hydro_18"/>
    <property type="match status" value="1"/>
</dbReference>
<keyword evidence="9" id="KW-0732">Signal</keyword>
<evidence type="ECO:0000256" key="8">
    <source>
        <dbReference type="ARBA" id="ARBA00022692"/>
    </source>
</evidence>
<dbReference type="SMART" id="SM00636">
    <property type="entry name" value="Glyco_18"/>
    <property type="match status" value="1"/>
</dbReference>
<dbReference type="GO" id="GO:0005975">
    <property type="term" value="P:carbohydrate metabolic process"/>
    <property type="evidence" value="ECO:0007669"/>
    <property type="project" value="InterPro"/>
</dbReference>
<feature type="region of interest" description="Disordered" evidence="15">
    <location>
        <begin position="814"/>
        <end position="841"/>
    </location>
</feature>
<evidence type="ECO:0000259" key="17">
    <source>
        <dbReference type="PROSITE" id="PS51910"/>
    </source>
</evidence>
<dbReference type="InterPro" id="IPR029070">
    <property type="entry name" value="Chitinase_insertion_sf"/>
</dbReference>
<dbReference type="GO" id="GO:0005576">
    <property type="term" value="C:extracellular region"/>
    <property type="evidence" value="ECO:0007669"/>
    <property type="project" value="UniProtKB-SubCell"/>
</dbReference>
<dbReference type="GO" id="GO:0005764">
    <property type="term" value="C:lysosome"/>
    <property type="evidence" value="ECO:0007669"/>
    <property type="project" value="UniProtKB-SubCell"/>
</dbReference>
<keyword evidence="12 16" id="KW-0472">Membrane</keyword>
<evidence type="ECO:0000256" key="6">
    <source>
        <dbReference type="ARBA" id="ARBA00022528"/>
    </source>
</evidence>
<evidence type="ECO:0000256" key="16">
    <source>
        <dbReference type="SAM" id="Phobius"/>
    </source>
</evidence>